<evidence type="ECO:0000256" key="21">
    <source>
        <dbReference type="ARBA" id="ARBA00047969"/>
    </source>
</evidence>
<dbReference type="EMBL" id="CP041765">
    <property type="protein sequence ID" value="QDQ96502.1"/>
    <property type="molecule type" value="Genomic_DNA"/>
</dbReference>
<reference evidence="25 26" key="1">
    <citation type="submission" date="2019-07" db="EMBL/GenBank/DDBJ databases">
        <title>Tomitella cavernea sp. nov., an actinomycete isolated from soil.</title>
        <authorList>
            <person name="Cheng J."/>
        </authorList>
    </citation>
    <scope>NUCLEOTIDE SEQUENCE [LARGE SCALE GENOMIC DNA]</scope>
    <source>
        <strain evidence="25 26">HY188</strain>
    </source>
</reference>
<dbReference type="EC" id="3.1.2.2" evidence="16"/>
<evidence type="ECO:0000256" key="17">
    <source>
        <dbReference type="ARBA" id="ARBA00040123"/>
    </source>
</evidence>
<evidence type="ECO:0000256" key="8">
    <source>
        <dbReference type="ARBA" id="ARBA00022832"/>
    </source>
</evidence>
<evidence type="ECO:0000256" key="22">
    <source>
        <dbReference type="ARBA" id="ARBA00048074"/>
    </source>
</evidence>
<keyword evidence="8" id="KW-0276">Fatty acid metabolism</keyword>
<dbReference type="OrthoDB" id="5505920at2"/>
<evidence type="ECO:0000256" key="5">
    <source>
        <dbReference type="ARBA" id="ARBA00022490"/>
    </source>
</evidence>
<keyword evidence="26" id="KW-1185">Reference proteome</keyword>
<dbReference type="Pfam" id="PF03061">
    <property type="entry name" value="4HBT"/>
    <property type="match status" value="1"/>
</dbReference>
<evidence type="ECO:0000256" key="6">
    <source>
        <dbReference type="ARBA" id="ARBA00022703"/>
    </source>
</evidence>
<comment type="catalytic activity">
    <reaction evidence="22">
        <text>dodecanoyl-CoA + H2O = dodecanoate + CoA + H(+)</text>
        <dbReference type="Rhea" id="RHEA:30135"/>
        <dbReference type="ChEBI" id="CHEBI:15377"/>
        <dbReference type="ChEBI" id="CHEBI:15378"/>
        <dbReference type="ChEBI" id="CHEBI:18262"/>
        <dbReference type="ChEBI" id="CHEBI:57287"/>
        <dbReference type="ChEBI" id="CHEBI:57375"/>
    </reaction>
    <physiologicalReaction direction="left-to-right" evidence="22">
        <dbReference type="Rhea" id="RHEA:30136"/>
    </physiologicalReaction>
</comment>
<dbReference type="Proteomes" id="UP000317344">
    <property type="component" value="Chromosome"/>
</dbReference>
<evidence type="ECO:0000256" key="9">
    <source>
        <dbReference type="ARBA" id="ARBA00022946"/>
    </source>
</evidence>
<keyword evidence="5" id="KW-0963">Cytoplasm</keyword>
<evidence type="ECO:0000256" key="23">
    <source>
        <dbReference type="ARBA" id="ARBA00048180"/>
    </source>
</evidence>
<comment type="catalytic activity">
    <reaction evidence="20">
        <text>hexadecanoyl-CoA + H2O = hexadecanoate + CoA + H(+)</text>
        <dbReference type="Rhea" id="RHEA:16645"/>
        <dbReference type="ChEBI" id="CHEBI:7896"/>
        <dbReference type="ChEBI" id="CHEBI:15377"/>
        <dbReference type="ChEBI" id="CHEBI:15378"/>
        <dbReference type="ChEBI" id="CHEBI:57287"/>
        <dbReference type="ChEBI" id="CHEBI:57379"/>
        <dbReference type="EC" id="3.1.2.2"/>
    </reaction>
    <physiologicalReaction direction="left-to-right" evidence="20">
        <dbReference type="Rhea" id="RHEA:16646"/>
    </physiologicalReaction>
</comment>
<evidence type="ECO:0000256" key="12">
    <source>
        <dbReference type="ARBA" id="ARBA00023273"/>
    </source>
</evidence>
<evidence type="ECO:0000256" key="3">
    <source>
        <dbReference type="ARBA" id="ARBA00004632"/>
    </source>
</evidence>
<keyword evidence="4" id="KW-1003">Cell membrane</keyword>
<dbReference type="CDD" id="cd03443">
    <property type="entry name" value="PaaI_thioesterase"/>
    <property type="match status" value="1"/>
</dbReference>
<evidence type="ECO:0000256" key="11">
    <source>
        <dbReference type="ARBA" id="ARBA00023136"/>
    </source>
</evidence>
<dbReference type="PANTHER" id="PTHR12418:SF19">
    <property type="entry name" value="ACYL-COENZYME A THIOESTERASE THEM4"/>
    <property type="match status" value="1"/>
</dbReference>
<dbReference type="GO" id="GO:0006631">
    <property type="term" value="P:fatty acid metabolic process"/>
    <property type="evidence" value="ECO:0007669"/>
    <property type="project" value="UniProtKB-KW"/>
</dbReference>
<keyword evidence="6" id="KW-0053">Apoptosis</keyword>
<name>A0A516X098_9ACTN</name>
<evidence type="ECO:0000256" key="1">
    <source>
        <dbReference type="ARBA" id="ARBA00004170"/>
    </source>
</evidence>
<comment type="catalytic activity">
    <reaction evidence="19">
        <text>octanoyl-CoA + H2O = octanoate + CoA + H(+)</text>
        <dbReference type="Rhea" id="RHEA:30143"/>
        <dbReference type="ChEBI" id="CHEBI:15377"/>
        <dbReference type="ChEBI" id="CHEBI:15378"/>
        <dbReference type="ChEBI" id="CHEBI:25646"/>
        <dbReference type="ChEBI" id="CHEBI:57287"/>
        <dbReference type="ChEBI" id="CHEBI:57386"/>
    </reaction>
    <physiologicalReaction direction="left-to-right" evidence="19">
        <dbReference type="Rhea" id="RHEA:30144"/>
    </physiologicalReaction>
</comment>
<dbReference type="GO" id="GO:0016020">
    <property type="term" value="C:membrane"/>
    <property type="evidence" value="ECO:0007669"/>
    <property type="project" value="UniProtKB-SubCell"/>
</dbReference>
<evidence type="ECO:0000259" key="24">
    <source>
        <dbReference type="Pfam" id="PF03061"/>
    </source>
</evidence>
<keyword evidence="7" id="KW-0378">Hydrolase</keyword>
<keyword evidence="9" id="KW-0809">Transit peptide</keyword>
<dbReference type="InterPro" id="IPR006683">
    <property type="entry name" value="Thioestr_dom"/>
</dbReference>
<evidence type="ECO:0000256" key="16">
    <source>
        <dbReference type="ARBA" id="ARBA00038848"/>
    </source>
</evidence>
<evidence type="ECO:0000256" key="15">
    <source>
        <dbReference type="ARBA" id="ARBA00038456"/>
    </source>
</evidence>
<gene>
    <name evidence="25" type="ORF">FO059_03045</name>
</gene>
<comment type="catalytic activity">
    <reaction evidence="21">
        <text>decanoyl-CoA + H2O = decanoate + CoA + H(+)</text>
        <dbReference type="Rhea" id="RHEA:40059"/>
        <dbReference type="ChEBI" id="CHEBI:15377"/>
        <dbReference type="ChEBI" id="CHEBI:15378"/>
        <dbReference type="ChEBI" id="CHEBI:27689"/>
        <dbReference type="ChEBI" id="CHEBI:57287"/>
        <dbReference type="ChEBI" id="CHEBI:61430"/>
    </reaction>
    <physiologicalReaction direction="left-to-right" evidence="21">
        <dbReference type="Rhea" id="RHEA:40060"/>
    </physiologicalReaction>
</comment>
<evidence type="ECO:0000256" key="14">
    <source>
        <dbReference type="ARBA" id="ARBA00037002"/>
    </source>
</evidence>
<dbReference type="Gene3D" id="3.10.129.10">
    <property type="entry name" value="Hotdog Thioesterase"/>
    <property type="match status" value="1"/>
</dbReference>
<evidence type="ECO:0000256" key="7">
    <source>
        <dbReference type="ARBA" id="ARBA00022801"/>
    </source>
</evidence>
<sequence length="228" mass="24344">MVSRRFAVGRRCSMDTFPPFSRLRWSPVRRRRGCVPAHDPLRRPAGRVEPQLDYLAMTSNWTVPGEAVSPVRHPEAPAPGESIPAHWHGCFGCRGTGDGGLGLDVRAGEGAEVTGEIVVDPAFEGGPGVIHGGVLSSVFDEVMGFSAKLLALEVVTAHLEVDFRSPVPVRSALTVRARVDGVLGRKLYASAEVYVNGAAAPAGSARALFITIDQAVHFRDLVGNSTRI</sequence>
<dbReference type="SUPFAM" id="SSF54637">
    <property type="entry name" value="Thioesterase/thiol ester dehydrase-isomerase"/>
    <property type="match status" value="1"/>
</dbReference>
<proteinExistence type="inferred from homology"/>
<feature type="domain" description="Thioesterase" evidence="24">
    <location>
        <begin position="128"/>
        <end position="194"/>
    </location>
</feature>
<keyword evidence="10" id="KW-0443">Lipid metabolism</keyword>
<comment type="catalytic activity">
    <reaction evidence="14">
        <text>(9Z)-octadecenoyl-CoA + H2O = (9Z)-octadecenoate + CoA + H(+)</text>
        <dbReference type="Rhea" id="RHEA:40139"/>
        <dbReference type="ChEBI" id="CHEBI:15377"/>
        <dbReference type="ChEBI" id="CHEBI:15378"/>
        <dbReference type="ChEBI" id="CHEBI:30823"/>
        <dbReference type="ChEBI" id="CHEBI:57287"/>
        <dbReference type="ChEBI" id="CHEBI:57387"/>
    </reaction>
    <physiologicalReaction direction="left-to-right" evidence="14">
        <dbReference type="Rhea" id="RHEA:40140"/>
    </physiologicalReaction>
</comment>
<evidence type="ECO:0000256" key="10">
    <source>
        <dbReference type="ARBA" id="ARBA00023098"/>
    </source>
</evidence>
<evidence type="ECO:0000256" key="20">
    <source>
        <dbReference type="ARBA" id="ARBA00047734"/>
    </source>
</evidence>
<dbReference type="InterPro" id="IPR052365">
    <property type="entry name" value="THEM4/THEM5_acyl-CoA_thioest"/>
</dbReference>
<evidence type="ECO:0000256" key="13">
    <source>
        <dbReference type="ARBA" id="ARBA00035852"/>
    </source>
</evidence>
<accession>A0A516X098</accession>
<dbReference type="GO" id="GO:0016787">
    <property type="term" value="F:hydrolase activity"/>
    <property type="evidence" value="ECO:0007669"/>
    <property type="project" value="UniProtKB-KW"/>
</dbReference>
<evidence type="ECO:0000256" key="18">
    <source>
        <dbReference type="ARBA" id="ARBA00043210"/>
    </source>
</evidence>
<comment type="catalytic activity">
    <reaction evidence="13">
        <text>(5Z,8Z,11Z,14Z)-eicosatetraenoyl-CoA + H2O = (5Z,8Z,11Z,14Z)-eicosatetraenoate + CoA + H(+)</text>
        <dbReference type="Rhea" id="RHEA:40151"/>
        <dbReference type="ChEBI" id="CHEBI:15377"/>
        <dbReference type="ChEBI" id="CHEBI:15378"/>
        <dbReference type="ChEBI" id="CHEBI:32395"/>
        <dbReference type="ChEBI" id="CHEBI:57287"/>
        <dbReference type="ChEBI" id="CHEBI:57368"/>
    </reaction>
    <physiologicalReaction direction="left-to-right" evidence="13">
        <dbReference type="Rhea" id="RHEA:40152"/>
    </physiologicalReaction>
</comment>
<dbReference type="PANTHER" id="PTHR12418">
    <property type="entry name" value="ACYL-COENZYME A THIOESTERASE THEM4"/>
    <property type="match status" value="1"/>
</dbReference>
<comment type="catalytic activity">
    <reaction evidence="23">
        <text>tetradecanoyl-CoA + H2O = tetradecanoate + CoA + H(+)</text>
        <dbReference type="Rhea" id="RHEA:40119"/>
        <dbReference type="ChEBI" id="CHEBI:15377"/>
        <dbReference type="ChEBI" id="CHEBI:15378"/>
        <dbReference type="ChEBI" id="CHEBI:30807"/>
        <dbReference type="ChEBI" id="CHEBI:57287"/>
        <dbReference type="ChEBI" id="CHEBI:57385"/>
    </reaction>
    <physiologicalReaction direction="left-to-right" evidence="23">
        <dbReference type="Rhea" id="RHEA:40120"/>
    </physiologicalReaction>
</comment>
<reference evidence="25 26" key="2">
    <citation type="submission" date="2019-07" db="EMBL/GenBank/DDBJ databases">
        <authorList>
            <person name="Huang Y."/>
        </authorList>
    </citation>
    <scope>NUCLEOTIDE SEQUENCE [LARGE SCALE GENOMIC DNA]</scope>
    <source>
        <strain evidence="25 26">HY188</strain>
    </source>
</reference>
<dbReference type="AlphaFoldDB" id="A0A516X098"/>
<dbReference type="GO" id="GO:0005737">
    <property type="term" value="C:cytoplasm"/>
    <property type="evidence" value="ECO:0007669"/>
    <property type="project" value="UniProtKB-SubCell"/>
</dbReference>
<organism evidence="25 26">
    <name type="scientific">Tomitella fengzijianii</name>
    <dbReference type="NCBI Taxonomy" id="2597660"/>
    <lineage>
        <taxon>Bacteria</taxon>
        <taxon>Bacillati</taxon>
        <taxon>Actinomycetota</taxon>
        <taxon>Actinomycetes</taxon>
        <taxon>Mycobacteriales</taxon>
        <taxon>Tomitella</taxon>
    </lineage>
</organism>
<evidence type="ECO:0000256" key="4">
    <source>
        <dbReference type="ARBA" id="ARBA00022475"/>
    </source>
</evidence>
<protein>
    <recommendedName>
        <fullName evidence="17">Acyl-coenzyme A thioesterase THEM4</fullName>
        <ecNumber evidence="16">3.1.2.2</ecNumber>
    </recommendedName>
    <alternativeName>
        <fullName evidence="18">Thioesterase superfamily member 4</fullName>
    </alternativeName>
</protein>
<evidence type="ECO:0000256" key="19">
    <source>
        <dbReference type="ARBA" id="ARBA00047588"/>
    </source>
</evidence>
<comment type="subcellular location">
    <subcellularLocation>
        <location evidence="3">Cell projection</location>
        <location evidence="3">Ruffle membrane</location>
    </subcellularLocation>
    <subcellularLocation>
        <location evidence="2">Cytoplasm</location>
    </subcellularLocation>
    <subcellularLocation>
        <location evidence="1">Membrane</location>
        <topology evidence="1">Peripheral membrane protein</topology>
    </subcellularLocation>
</comment>
<dbReference type="KEGG" id="toy:FO059_03045"/>
<comment type="similarity">
    <text evidence="15">Belongs to the THEM4/THEM5 thioesterase family.</text>
</comment>
<keyword evidence="12" id="KW-0966">Cell projection</keyword>
<evidence type="ECO:0000256" key="2">
    <source>
        <dbReference type="ARBA" id="ARBA00004496"/>
    </source>
</evidence>
<keyword evidence="11" id="KW-0472">Membrane</keyword>
<evidence type="ECO:0000313" key="26">
    <source>
        <dbReference type="Proteomes" id="UP000317344"/>
    </source>
</evidence>
<dbReference type="InterPro" id="IPR029069">
    <property type="entry name" value="HotDog_dom_sf"/>
</dbReference>
<evidence type="ECO:0000313" key="25">
    <source>
        <dbReference type="EMBL" id="QDQ96502.1"/>
    </source>
</evidence>